<keyword evidence="2 3" id="KW-0694">RNA-binding</keyword>
<dbReference type="CDD" id="cd12325">
    <property type="entry name" value="RRM1_hnRNPA_hnRNPD_like"/>
    <property type="match status" value="1"/>
</dbReference>
<evidence type="ECO:0000256" key="3">
    <source>
        <dbReference type="PROSITE-ProRule" id="PRU00176"/>
    </source>
</evidence>
<dbReference type="InterPro" id="IPR035979">
    <property type="entry name" value="RBD_domain_sf"/>
</dbReference>
<feature type="domain" description="RRM" evidence="4">
    <location>
        <begin position="6"/>
        <end position="82"/>
    </location>
</feature>
<reference evidence="5 6" key="1">
    <citation type="submission" date="2024-04" db="EMBL/GenBank/DDBJ databases">
        <title>The reference genome of an endangered Asteraceae, Deinandra increscens subsp. villosa, native to the Central Coast of California.</title>
        <authorList>
            <person name="Guilliams M."/>
            <person name="Hasenstab-Lehman K."/>
            <person name="Meyer R."/>
            <person name="Mcevoy S."/>
        </authorList>
    </citation>
    <scope>NUCLEOTIDE SEQUENCE [LARGE SCALE GENOMIC DNA]</scope>
    <source>
        <tissue evidence="5">Leaf</tissue>
    </source>
</reference>
<dbReference type="Proteomes" id="UP001408789">
    <property type="component" value="Unassembled WGS sequence"/>
</dbReference>
<dbReference type="Gene3D" id="3.30.70.330">
    <property type="match status" value="2"/>
</dbReference>
<dbReference type="SUPFAM" id="SSF54928">
    <property type="entry name" value="RNA-binding domain, RBD"/>
    <property type="match status" value="2"/>
</dbReference>
<dbReference type="FunFam" id="3.30.70.330:FF:000051">
    <property type="entry name" value="Heterogeneous nuclear ribonucleoprotein 1"/>
    <property type="match status" value="1"/>
</dbReference>
<evidence type="ECO:0000256" key="1">
    <source>
        <dbReference type="ARBA" id="ARBA00022737"/>
    </source>
</evidence>
<dbReference type="CDD" id="cd12330">
    <property type="entry name" value="RRM2_Hrp1p"/>
    <property type="match status" value="1"/>
</dbReference>
<sequence>MEMDNGKLFVGGISWDTNEERLKEYFQTFGEVIEAVIMKDRTTGRARGFGFVVFSDPAVAERVVKEKHMIDGRTVEAKKAVPRDDQQILNRSSGSIQSSPGPTRTKKIFVGGLASSVTENDFKNYFDQFGLITDVVVMYDHNTQRPRGFGFITFDSEESVDKALLRTFHELNGKMVEVKRAVPKESSPGPNRNQISGFNYGLSRANSFLNYGLGQGYNSPSYGARMDGRFSPVSVGRSGYPPFSPSSYSLGLNSDSILGLNYGGNGNFSSNIGYGRAINPMYNVTPNRYADPIGYGMGGGSVGNNGAGGGNASVLNSSNHNMWGNGTQNFTTNSPNLTNFLATGNGSEGIGAIWGNSNAGQGGGNAGFIGSNLNYGSEESTIGYRRNNGNNIDPAYSYGVIDDDDNRFSGGIGGGSFYADSSWRASSPDLEVSDLFGYNLGSGASDGIPKNSVGYVGYSVTNRSNRGTFVS</sequence>
<dbReference type="FunFam" id="3.30.70.330:FF:000102">
    <property type="entry name" value="Heterogeneous nuclear ribonucleoprotein 1"/>
    <property type="match status" value="1"/>
</dbReference>
<dbReference type="InterPro" id="IPR012677">
    <property type="entry name" value="Nucleotide-bd_a/b_plait_sf"/>
</dbReference>
<keyword evidence="6" id="KW-1185">Reference proteome</keyword>
<dbReference type="GO" id="GO:0006417">
    <property type="term" value="P:regulation of translation"/>
    <property type="evidence" value="ECO:0007669"/>
    <property type="project" value="TreeGrafter"/>
</dbReference>
<comment type="caution">
    <text evidence="5">The sequence shown here is derived from an EMBL/GenBank/DDBJ whole genome shotgun (WGS) entry which is preliminary data.</text>
</comment>
<dbReference type="PROSITE" id="PS50102">
    <property type="entry name" value="RRM"/>
    <property type="match status" value="2"/>
</dbReference>
<dbReference type="PANTHER" id="PTHR48032">
    <property type="entry name" value="RNA-BINDING PROTEIN MUSASHI HOMOLOG RBP6"/>
    <property type="match status" value="1"/>
</dbReference>
<proteinExistence type="predicted"/>
<dbReference type="InterPro" id="IPR000504">
    <property type="entry name" value="RRM_dom"/>
</dbReference>
<evidence type="ECO:0000256" key="2">
    <source>
        <dbReference type="ARBA" id="ARBA00022884"/>
    </source>
</evidence>
<gene>
    <name evidence="5" type="ORF">SSX86_030768</name>
</gene>
<name>A0AAP0C5A6_9ASTR</name>
<keyword evidence="1" id="KW-0677">Repeat</keyword>
<evidence type="ECO:0000313" key="5">
    <source>
        <dbReference type="EMBL" id="KAK9050261.1"/>
    </source>
</evidence>
<dbReference type="SMART" id="SM00360">
    <property type="entry name" value="RRM"/>
    <property type="match status" value="2"/>
</dbReference>
<organism evidence="5 6">
    <name type="scientific">Deinandra increscens subsp. villosa</name>
    <dbReference type="NCBI Taxonomy" id="3103831"/>
    <lineage>
        <taxon>Eukaryota</taxon>
        <taxon>Viridiplantae</taxon>
        <taxon>Streptophyta</taxon>
        <taxon>Embryophyta</taxon>
        <taxon>Tracheophyta</taxon>
        <taxon>Spermatophyta</taxon>
        <taxon>Magnoliopsida</taxon>
        <taxon>eudicotyledons</taxon>
        <taxon>Gunneridae</taxon>
        <taxon>Pentapetalae</taxon>
        <taxon>asterids</taxon>
        <taxon>campanulids</taxon>
        <taxon>Asterales</taxon>
        <taxon>Asteraceae</taxon>
        <taxon>Asteroideae</taxon>
        <taxon>Heliantheae alliance</taxon>
        <taxon>Madieae</taxon>
        <taxon>Madiinae</taxon>
        <taxon>Deinandra</taxon>
    </lineage>
</organism>
<dbReference type="GO" id="GO:0003729">
    <property type="term" value="F:mRNA binding"/>
    <property type="evidence" value="ECO:0007669"/>
    <property type="project" value="TreeGrafter"/>
</dbReference>
<dbReference type="Pfam" id="PF00076">
    <property type="entry name" value="RRM_1"/>
    <property type="match status" value="2"/>
</dbReference>
<feature type="domain" description="RRM" evidence="4">
    <location>
        <begin position="106"/>
        <end position="183"/>
    </location>
</feature>
<dbReference type="EMBL" id="JBCNJP010002631">
    <property type="protein sequence ID" value="KAK9050261.1"/>
    <property type="molecule type" value="Genomic_DNA"/>
</dbReference>
<dbReference type="PANTHER" id="PTHR48032:SF1">
    <property type="entry name" value="RNA-BINDING (RRM_RBD_RNP MOTIFS) FAMILY PROTEIN"/>
    <property type="match status" value="1"/>
</dbReference>
<accession>A0AAP0C5A6</accession>
<dbReference type="AlphaFoldDB" id="A0AAP0C5A6"/>
<evidence type="ECO:0000313" key="6">
    <source>
        <dbReference type="Proteomes" id="UP001408789"/>
    </source>
</evidence>
<evidence type="ECO:0000259" key="4">
    <source>
        <dbReference type="PROSITE" id="PS50102"/>
    </source>
</evidence>
<protein>
    <recommendedName>
        <fullName evidence="4">RRM domain-containing protein</fullName>
    </recommendedName>
</protein>